<name>A0AB34JCR2_PRYPA</name>
<comment type="caution">
    <text evidence="1">The sequence shown here is derived from an EMBL/GenBank/DDBJ whole genome shotgun (WGS) entry which is preliminary data.</text>
</comment>
<gene>
    <name evidence="1" type="ORF">AB1Y20_023054</name>
</gene>
<accession>A0AB34JCR2</accession>
<dbReference type="Proteomes" id="UP001515480">
    <property type="component" value="Unassembled WGS sequence"/>
</dbReference>
<dbReference type="EMBL" id="JBGBPQ010000009">
    <property type="protein sequence ID" value="KAL1519539.1"/>
    <property type="molecule type" value="Genomic_DNA"/>
</dbReference>
<dbReference type="Gene3D" id="2.60.120.590">
    <property type="entry name" value="Alpha-ketoglutarate-dependent dioxygenase AlkB-like"/>
    <property type="match status" value="1"/>
</dbReference>
<proteinExistence type="predicted"/>
<dbReference type="InterPro" id="IPR037151">
    <property type="entry name" value="AlkB-like_sf"/>
</dbReference>
<evidence type="ECO:0008006" key="3">
    <source>
        <dbReference type="Google" id="ProtNLM"/>
    </source>
</evidence>
<dbReference type="SUPFAM" id="SSF51197">
    <property type="entry name" value="Clavaminate synthase-like"/>
    <property type="match status" value="1"/>
</dbReference>
<reference evidence="1 2" key="1">
    <citation type="journal article" date="2024" name="Science">
        <title>Giant polyketide synthase enzymes in the biosynthesis of giant marine polyether toxins.</title>
        <authorList>
            <person name="Fallon T.R."/>
            <person name="Shende V.V."/>
            <person name="Wierzbicki I.H."/>
            <person name="Pendleton A.L."/>
            <person name="Watervoot N.F."/>
            <person name="Auber R.P."/>
            <person name="Gonzalez D.J."/>
            <person name="Wisecaver J.H."/>
            <person name="Moore B.S."/>
        </authorList>
    </citation>
    <scope>NUCLEOTIDE SEQUENCE [LARGE SCALE GENOMIC DNA]</scope>
    <source>
        <strain evidence="1 2">12B1</strain>
    </source>
</reference>
<keyword evidence="2" id="KW-1185">Reference proteome</keyword>
<dbReference type="AlphaFoldDB" id="A0AB34JCR2"/>
<organism evidence="1 2">
    <name type="scientific">Prymnesium parvum</name>
    <name type="common">Toxic golden alga</name>
    <dbReference type="NCBI Taxonomy" id="97485"/>
    <lineage>
        <taxon>Eukaryota</taxon>
        <taxon>Haptista</taxon>
        <taxon>Haptophyta</taxon>
        <taxon>Prymnesiophyceae</taxon>
        <taxon>Prymnesiales</taxon>
        <taxon>Prymnesiaceae</taxon>
        <taxon>Prymnesium</taxon>
    </lineage>
</organism>
<sequence length="290" mass="32452">MATRGVRRLCQAAVGRRKFARRDSERLRHTSNGAFVLPADNPGIRVEPNFVTEDEEAVLTQVCEESAALYGYAYDGDTRTHTLTKEGVIETSSNLVNNLRVTGRLERADLSQRLPPWGYGEMFSESSLPPPFFGLASRVRHVCPYLGPLRDVTINGREKGFFQLDPHVDPEADGPDVFILSLLSSVVVTFTPTVEVLDRMGLQRRTLPQDIGLRSWSDADIDVLAQPRTLLHFRGAARNTWMHAIRAGVAIPTLEGEVPCDWWGQTDYLLRRSDRRFSIVLAFGKQLASS</sequence>
<protein>
    <recommendedName>
        <fullName evidence="3">Alpha-ketoglutarate-dependent dioxygenase AlkB-like domain-containing protein</fullName>
    </recommendedName>
</protein>
<evidence type="ECO:0000313" key="1">
    <source>
        <dbReference type="EMBL" id="KAL1519539.1"/>
    </source>
</evidence>
<evidence type="ECO:0000313" key="2">
    <source>
        <dbReference type="Proteomes" id="UP001515480"/>
    </source>
</evidence>